<dbReference type="AlphaFoldDB" id="A0AA96WHM4"/>
<reference evidence="3" key="1">
    <citation type="submission" date="2020-05" db="EMBL/GenBank/DDBJ databases">
        <authorList>
            <person name="Zhu T."/>
            <person name="Keshari N."/>
            <person name="Lu X."/>
        </authorList>
    </citation>
    <scope>NUCLEOTIDE SEQUENCE</scope>
    <source>
        <strain evidence="3">NK1-12</strain>
    </source>
</reference>
<dbReference type="EMBL" id="CP053586">
    <property type="protein sequence ID" value="WNZ21461.1"/>
    <property type="molecule type" value="Genomic_DNA"/>
</dbReference>
<dbReference type="Gene3D" id="2.40.160.180">
    <property type="entry name" value="Carbohydrate-selective porin OprB"/>
    <property type="match status" value="1"/>
</dbReference>
<organism evidence="3">
    <name type="scientific">Leptolyngbya sp. NK1-12</name>
    <dbReference type="NCBI Taxonomy" id="2547451"/>
    <lineage>
        <taxon>Bacteria</taxon>
        <taxon>Bacillati</taxon>
        <taxon>Cyanobacteriota</taxon>
        <taxon>Cyanophyceae</taxon>
        <taxon>Leptolyngbyales</taxon>
        <taxon>Leptolyngbyaceae</taxon>
        <taxon>Leptolyngbya group</taxon>
        <taxon>Leptolyngbya</taxon>
    </lineage>
</organism>
<sequence>MNPPLHDVALHQRKISRLYAQCWSRLSATSLSATSLSATTLIALGVCAGWQPHAQANSEANSERSTQIVQPLITVQDEVEEISVVELSDELNHDDLQFSPASELIDSDIPLNASIAESEDAELAKVDILKVSALDVLFVNRQNYESTAEVNESPNRSPQESSNPVLTVSQGVSELTPELNSESIAQSANDVDRSNADRRNELLTPASRRSQDLGEPLVQVQGVYTLQGEESSARGRVSASYAISPNLLVGGTIDVTGGDAFSDSPETGFDLNELYVAVSPTEVPNLRFIVGMLDLTSYFDRNSFAKDAATQFLNPVFQSNPALTAAGLGSRPAILLNWSVADPLEIKIAGFSSDRDLGDFALDGFAGEIGLRFQNLILRGTYITGRDAGQDSGFREIFQIARGDQFGLRSGDREAAYGLNAEYFIPEINLGLFARYGWYENLELDRGGTTYSVGVNLLDLFMPYDRLGLAYGQQLSNADLRRDRGDDYPDVWELFYDFRITPNLRAGVTVQSFDQFSETIGGFRIRADFDSSDFGRLFR</sequence>
<evidence type="ECO:0000313" key="3">
    <source>
        <dbReference type="EMBL" id="WNZ21461.1"/>
    </source>
</evidence>
<comment type="similarity">
    <text evidence="1">Belongs to the OprB family.</text>
</comment>
<feature type="region of interest" description="Disordered" evidence="2">
    <location>
        <begin position="146"/>
        <end position="197"/>
    </location>
</feature>
<protein>
    <submittedName>
        <fullName evidence="3">Porin</fullName>
    </submittedName>
</protein>
<dbReference type="RefSeq" id="WP_316432701.1">
    <property type="nucleotide sequence ID" value="NZ_CP053586.1"/>
</dbReference>
<evidence type="ECO:0000256" key="1">
    <source>
        <dbReference type="ARBA" id="ARBA00008769"/>
    </source>
</evidence>
<evidence type="ECO:0000256" key="2">
    <source>
        <dbReference type="SAM" id="MobiDB-lite"/>
    </source>
</evidence>
<dbReference type="InterPro" id="IPR038673">
    <property type="entry name" value="OprB_sf"/>
</dbReference>
<name>A0AA96WHM4_9CYAN</name>
<feature type="compositionally biased region" description="Polar residues" evidence="2">
    <location>
        <begin position="146"/>
        <end position="189"/>
    </location>
</feature>
<proteinExistence type="inferred from homology"/>
<gene>
    <name evidence="3" type="ORF">HJG54_00335</name>
</gene>
<accession>A0AA96WHM4</accession>